<evidence type="ECO:0000256" key="1">
    <source>
        <dbReference type="ARBA" id="ARBA00005417"/>
    </source>
</evidence>
<dbReference type="EMBL" id="VCQV01000021">
    <property type="protein sequence ID" value="TWP35151.1"/>
    <property type="molecule type" value="Genomic_DNA"/>
</dbReference>
<dbReference type="InterPro" id="IPR027417">
    <property type="entry name" value="P-loop_NTPase"/>
</dbReference>
<dbReference type="CDD" id="cd03257">
    <property type="entry name" value="ABC_NikE_OppD_transporters"/>
    <property type="match status" value="1"/>
</dbReference>
<dbReference type="SMART" id="SM00382">
    <property type="entry name" value="AAA"/>
    <property type="match status" value="1"/>
</dbReference>
<evidence type="ECO:0000256" key="3">
    <source>
        <dbReference type="ARBA" id="ARBA00022741"/>
    </source>
</evidence>
<comment type="similarity">
    <text evidence="1">Belongs to the ABC transporter superfamily.</text>
</comment>
<keyword evidence="8" id="KW-1185">Reference proteome</keyword>
<comment type="caution">
    <text evidence="7">The sequence shown here is derived from an EMBL/GenBank/DDBJ whole genome shotgun (WGS) entry which is preliminary data.</text>
</comment>
<feature type="domain" description="ABC transporter" evidence="6">
    <location>
        <begin position="30"/>
        <end position="281"/>
    </location>
</feature>
<dbReference type="NCBIfam" id="TIGR01727">
    <property type="entry name" value="oligo_HPY"/>
    <property type="match status" value="1"/>
</dbReference>
<dbReference type="GO" id="GO:0016887">
    <property type="term" value="F:ATP hydrolysis activity"/>
    <property type="evidence" value="ECO:0007669"/>
    <property type="project" value="InterPro"/>
</dbReference>
<keyword evidence="2" id="KW-0813">Transport</keyword>
<name>A0A563DYS2_9MICO</name>
<evidence type="ECO:0000256" key="5">
    <source>
        <dbReference type="SAM" id="MobiDB-lite"/>
    </source>
</evidence>
<dbReference type="PROSITE" id="PS50893">
    <property type="entry name" value="ABC_TRANSPORTER_2"/>
    <property type="match status" value="1"/>
</dbReference>
<feature type="compositionally biased region" description="Polar residues" evidence="5">
    <location>
        <begin position="10"/>
        <end position="24"/>
    </location>
</feature>
<dbReference type="Pfam" id="PF08352">
    <property type="entry name" value="oligo_HPY"/>
    <property type="match status" value="1"/>
</dbReference>
<evidence type="ECO:0000256" key="4">
    <source>
        <dbReference type="ARBA" id="ARBA00022840"/>
    </source>
</evidence>
<dbReference type="InterPro" id="IPR013563">
    <property type="entry name" value="Oligopep_ABC_C"/>
</dbReference>
<dbReference type="GO" id="GO:0005524">
    <property type="term" value="F:ATP binding"/>
    <property type="evidence" value="ECO:0007669"/>
    <property type="project" value="UniProtKB-KW"/>
</dbReference>
<dbReference type="AlphaFoldDB" id="A0A563DYS2"/>
<dbReference type="PANTHER" id="PTHR43776">
    <property type="entry name" value="TRANSPORT ATP-BINDING PROTEIN"/>
    <property type="match status" value="1"/>
</dbReference>
<dbReference type="Gene3D" id="3.40.50.300">
    <property type="entry name" value="P-loop containing nucleotide triphosphate hydrolases"/>
    <property type="match status" value="1"/>
</dbReference>
<dbReference type="Proteomes" id="UP000320244">
    <property type="component" value="Unassembled WGS sequence"/>
</dbReference>
<dbReference type="PROSITE" id="PS00211">
    <property type="entry name" value="ABC_TRANSPORTER_1"/>
    <property type="match status" value="1"/>
</dbReference>
<organism evidence="7 8">
    <name type="scientific">Leekyejoonella antrihumi</name>
    <dbReference type="NCBI Taxonomy" id="1660198"/>
    <lineage>
        <taxon>Bacteria</taxon>
        <taxon>Bacillati</taxon>
        <taxon>Actinomycetota</taxon>
        <taxon>Actinomycetes</taxon>
        <taxon>Micrococcales</taxon>
        <taxon>Dermacoccaceae</taxon>
        <taxon>Leekyejoonella</taxon>
    </lineage>
</organism>
<dbReference type="Pfam" id="PF00005">
    <property type="entry name" value="ABC_tran"/>
    <property type="match status" value="1"/>
</dbReference>
<dbReference type="GO" id="GO:0055085">
    <property type="term" value="P:transmembrane transport"/>
    <property type="evidence" value="ECO:0007669"/>
    <property type="project" value="UniProtKB-ARBA"/>
</dbReference>
<dbReference type="PANTHER" id="PTHR43776:SF7">
    <property type="entry name" value="D,D-DIPEPTIDE TRANSPORT ATP-BINDING PROTEIN DDPF-RELATED"/>
    <property type="match status" value="1"/>
</dbReference>
<dbReference type="SUPFAM" id="SSF52540">
    <property type="entry name" value="P-loop containing nucleoside triphosphate hydrolases"/>
    <property type="match status" value="1"/>
</dbReference>
<dbReference type="OrthoDB" id="8481147at2"/>
<dbReference type="InterPro" id="IPR017871">
    <property type="entry name" value="ABC_transporter-like_CS"/>
</dbReference>
<feature type="region of interest" description="Disordered" evidence="5">
    <location>
        <begin position="1"/>
        <end position="24"/>
    </location>
</feature>
<dbReference type="InterPro" id="IPR003439">
    <property type="entry name" value="ABC_transporter-like_ATP-bd"/>
</dbReference>
<accession>A0A563DYS2</accession>
<keyword evidence="4 7" id="KW-0067">ATP-binding</keyword>
<reference evidence="7 8" key="1">
    <citation type="submission" date="2019-05" db="EMBL/GenBank/DDBJ databases">
        <authorList>
            <person name="Lee S.D."/>
        </authorList>
    </citation>
    <scope>NUCLEOTIDE SEQUENCE [LARGE SCALE GENOMIC DNA]</scope>
    <source>
        <strain evidence="7 8">C5-26</strain>
    </source>
</reference>
<dbReference type="InterPro" id="IPR003593">
    <property type="entry name" value="AAA+_ATPase"/>
</dbReference>
<evidence type="ECO:0000313" key="7">
    <source>
        <dbReference type="EMBL" id="TWP35151.1"/>
    </source>
</evidence>
<evidence type="ECO:0000313" key="8">
    <source>
        <dbReference type="Proteomes" id="UP000320244"/>
    </source>
</evidence>
<dbReference type="InterPro" id="IPR050319">
    <property type="entry name" value="ABC_transp_ATP-bind"/>
</dbReference>
<evidence type="ECO:0000256" key="2">
    <source>
        <dbReference type="ARBA" id="ARBA00022448"/>
    </source>
</evidence>
<proteinExistence type="inferred from homology"/>
<evidence type="ECO:0000259" key="6">
    <source>
        <dbReference type="PROSITE" id="PS50893"/>
    </source>
</evidence>
<keyword evidence="3" id="KW-0547">Nucleotide-binding</keyword>
<dbReference type="RefSeq" id="WP_146317700.1">
    <property type="nucleotide sequence ID" value="NZ_VCQV01000021.1"/>
</dbReference>
<gene>
    <name evidence="7" type="ORF">FGL98_14570</name>
</gene>
<dbReference type="FunFam" id="3.40.50.300:FF:000016">
    <property type="entry name" value="Oligopeptide ABC transporter ATP-binding component"/>
    <property type="match status" value="1"/>
</dbReference>
<sequence length="354" mass="38708">MNTDPRSDATDTTSKEGSPVTTLQGSRPVLSVKDLVKAYPVGGNALPGSRRQRLVAVDHVSFDLAAGQTLGVVGESGCGKSTLARCIMGLESVTEGSVLFNDRDIAKVSRRQMRHLRQHIQMVFQDPYDSLNPRRRVVDSVMEPMLVHRLAKKPAARRRAAELFEVVGLSSRHLDRYPREFSGGQRQRIGIARALASNPQVIVADEPVSALDVSVQAQVINLLCDLQEEMGLTYVFISHNLDIIRYVADRIAVMYLGQVMELAGSELLSSSPAHPYTVALLGAVPDLAVGPDLQVRERIVLNGDVPNPINRPPGCPFAPRCPVAQARCIEERPELRGLPDGRLIACHFPFSLSL</sequence>
<reference evidence="7 8" key="2">
    <citation type="submission" date="2019-08" db="EMBL/GenBank/DDBJ databases">
        <title>Jejuicoccus antrihumi gen. nov., sp. nov., a new member of the family Dermacoccaceae isolated from a cave.</title>
        <authorList>
            <person name="Schumann P."/>
            <person name="Kim I.S."/>
        </authorList>
    </citation>
    <scope>NUCLEOTIDE SEQUENCE [LARGE SCALE GENOMIC DNA]</scope>
    <source>
        <strain evidence="7 8">C5-26</strain>
    </source>
</reference>
<protein>
    <submittedName>
        <fullName evidence="7">ATP-binding cassette domain-containing protein</fullName>
    </submittedName>
</protein>
<dbReference type="GO" id="GO:0015833">
    <property type="term" value="P:peptide transport"/>
    <property type="evidence" value="ECO:0007669"/>
    <property type="project" value="InterPro"/>
</dbReference>